<feature type="repeat" description="WD" evidence="5">
    <location>
        <begin position="275"/>
        <end position="316"/>
    </location>
</feature>
<dbReference type="InterPro" id="IPR036322">
    <property type="entry name" value="WD40_repeat_dom_sf"/>
</dbReference>
<feature type="domain" description="CDC20/Fizzy WD40" evidence="6">
    <location>
        <begin position="145"/>
        <end position="436"/>
    </location>
</feature>
<dbReference type="GO" id="GO:0008347">
    <property type="term" value="P:glial cell migration"/>
    <property type="evidence" value="ECO:0007669"/>
    <property type="project" value="EnsemblMetazoa"/>
</dbReference>
<comment type="similarity">
    <text evidence="1">Belongs to the WD repeat CDC20/Fizzy family.</text>
</comment>
<feature type="repeat" description="WD" evidence="5">
    <location>
        <begin position="191"/>
        <end position="232"/>
    </location>
</feature>
<evidence type="ECO:0000256" key="5">
    <source>
        <dbReference type="PROSITE-ProRule" id="PRU00221"/>
    </source>
</evidence>
<name>A0A0Q9WPS3_DROWI</name>
<dbReference type="OrthoDB" id="10263272at2759"/>
<dbReference type="AlphaFoldDB" id="A0A0Q9WPS3"/>
<keyword evidence="2 5" id="KW-0853">WD repeat</keyword>
<dbReference type="STRING" id="7260.A0A0Q9WPS3"/>
<dbReference type="Gene3D" id="2.130.10.10">
    <property type="entry name" value="YVTN repeat-like/Quinoprotein amine dehydrogenase"/>
    <property type="match status" value="1"/>
</dbReference>
<dbReference type="GO" id="GO:0010997">
    <property type="term" value="F:anaphase-promoting complex binding"/>
    <property type="evidence" value="ECO:0007669"/>
    <property type="project" value="InterPro"/>
</dbReference>
<organism evidence="7 8">
    <name type="scientific">Drosophila willistoni</name>
    <name type="common">Fruit fly</name>
    <dbReference type="NCBI Taxonomy" id="7260"/>
    <lineage>
        <taxon>Eukaryota</taxon>
        <taxon>Metazoa</taxon>
        <taxon>Ecdysozoa</taxon>
        <taxon>Arthropoda</taxon>
        <taxon>Hexapoda</taxon>
        <taxon>Insecta</taxon>
        <taxon>Pterygota</taxon>
        <taxon>Neoptera</taxon>
        <taxon>Endopterygota</taxon>
        <taxon>Diptera</taxon>
        <taxon>Brachycera</taxon>
        <taxon>Muscomorpha</taxon>
        <taxon>Ephydroidea</taxon>
        <taxon>Drosophilidae</taxon>
        <taxon>Drosophila</taxon>
        <taxon>Sophophora</taxon>
    </lineage>
</organism>
<accession>A0A0Q9WPS3</accession>
<dbReference type="GO" id="GO:0030424">
    <property type="term" value="C:axon"/>
    <property type="evidence" value="ECO:0007669"/>
    <property type="project" value="EnsemblMetazoa"/>
</dbReference>
<dbReference type="InParanoid" id="A0A0Q9WPS3"/>
<evidence type="ECO:0000256" key="2">
    <source>
        <dbReference type="ARBA" id="ARBA00022574"/>
    </source>
</evidence>
<protein>
    <recommendedName>
        <fullName evidence="6">CDC20/Fizzy WD40 domain-containing protein</fullName>
    </recommendedName>
</protein>
<keyword evidence="8" id="KW-1185">Reference proteome</keyword>
<dbReference type="GO" id="GO:0005737">
    <property type="term" value="C:cytoplasm"/>
    <property type="evidence" value="ECO:0007669"/>
    <property type="project" value="EnsemblMetazoa"/>
</dbReference>
<dbReference type="GO" id="GO:0031536">
    <property type="term" value="P:positive regulation of exit from mitosis"/>
    <property type="evidence" value="ECO:0007669"/>
    <property type="project" value="EnsemblMetazoa"/>
</dbReference>
<dbReference type="GO" id="GO:0001745">
    <property type="term" value="P:compound eye morphogenesis"/>
    <property type="evidence" value="ECO:0007669"/>
    <property type="project" value="EnsemblMetazoa"/>
</dbReference>
<dbReference type="InterPro" id="IPR001680">
    <property type="entry name" value="WD40_rpt"/>
</dbReference>
<dbReference type="InterPro" id="IPR019775">
    <property type="entry name" value="WD40_repeat_CS"/>
</dbReference>
<dbReference type="InterPro" id="IPR056150">
    <property type="entry name" value="WD40_CDC20-Fz"/>
</dbReference>
<reference evidence="7 8" key="1">
    <citation type="journal article" date="2007" name="Nature">
        <title>Evolution of genes and genomes on the Drosophila phylogeny.</title>
        <authorList>
            <consortium name="Drosophila 12 Genomes Consortium"/>
            <person name="Clark A.G."/>
            <person name="Eisen M.B."/>
            <person name="Smith D.R."/>
            <person name="Bergman C.M."/>
            <person name="Oliver B."/>
            <person name="Markow T.A."/>
            <person name="Kaufman T.C."/>
            <person name="Kellis M."/>
            <person name="Gelbart W."/>
            <person name="Iyer V.N."/>
            <person name="Pollard D.A."/>
            <person name="Sackton T.B."/>
            <person name="Larracuente A.M."/>
            <person name="Singh N.D."/>
            <person name="Abad J.P."/>
            <person name="Abt D.N."/>
            <person name="Adryan B."/>
            <person name="Aguade M."/>
            <person name="Akashi H."/>
            <person name="Anderson W.W."/>
            <person name="Aquadro C.F."/>
            <person name="Ardell D.H."/>
            <person name="Arguello R."/>
            <person name="Artieri C.G."/>
            <person name="Barbash D.A."/>
            <person name="Barker D."/>
            <person name="Barsanti P."/>
            <person name="Batterham P."/>
            <person name="Batzoglou S."/>
            <person name="Begun D."/>
            <person name="Bhutkar A."/>
            <person name="Blanco E."/>
            <person name="Bosak S.A."/>
            <person name="Bradley R.K."/>
            <person name="Brand A.D."/>
            <person name="Brent M.R."/>
            <person name="Brooks A.N."/>
            <person name="Brown R.H."/>
            <person name="Butlin R.K."/>
            <person name="Caggese C."/>
            <person name="Calvi B.R."/>
            <person name="Bernardo de Carvalho A."/>
            <person name="Caspi A."/>
            <person name="Castrezana S."/>
            <person name="Celniker S.E."/>
            <person name="Chang J.L."/>
            <person name="Chapple C."/>
            <person name="Chatterji S."/>
            <person name="Chinwalla A."/>
            <person name="Civetta A."/>
            <person name="Clifton S.W."/>
            <person name="Comeron J.M."/>
            <person name="Costello J.C."/>
            <person name="Coyne J.A."/>
            <person name="Daub J."/>
            <person name="David R.G."/>
            <person name="Delcher A.L."/>
            <person name="Delehaunty K."/>
            <person name="Do C.B."/>
            <person name="Ebling H."/>
            <person name="Edwards K."/>
            <person name="Eickbush T."/>
            <person name="Evans J.D."/>
            <person name="Filipski A."/>
            <person name="Findeiss S."/>
            <person name="Freyhult E."/>
            <person name="Fulton L."/>
            <person name="Fulton R."/>
            <person name="Garcia A.C."/>
            <person name="Gardiner A."/>
            <person name="Garfield D.A."/>
            <person name="Garvin B.E."/>
            <person name="Gibson G."/>
            <person name="Gilbert D."/>
            <person name="Gnerre S."/>
            <person name="Godfrey J."/>
            <person name="Good R."/>
            <person name="Gotea V."/>
            <person name="Gravely B."/>
            <person name="Greenberg A.J."/>
            <person name="Griffiths-Jones S."/>
            <person name="Gross S."/>
            <person name="Guigo R."/>
            <person name="Gustafson E.A."/>
            <person name="Haerty W."/>
            <person name="Hahn M.W."/>
            <person name="Halligan D.L."/>
            <person name="Halpern A.L."/>
            <person name="Halter G.M."/>
            <person name="Han M.V."/>
            <person name="Heger A."/>
            <person name="Hillier L."/>
            <person name="Hinrichs A.S."/>
            <person name="Holmes I."/>
            <person name="Hoskins R.A."/>
            <person name="Hubisz M.J."/>
            <person name="Hultmark D."/>
            <person name="Huntley M.A."/>
            <person name="Jaffe D.B."/>
            <person name="Jagadeeshan S."/>
            <person name="Jeck W.R."/>
            <person name="Johnson J."/>
            <person name="Jones C.D."/>
            <person name="Jordan W.C."/>
            <person name="Karpen G.H."/>
            <person name="Kataoka E."/>
            <person name="Keightley P.D."/>
            <person name="Kheradpour P."/>
            <person name="Kirkness E.F."/>
            <person name="Koerich L.B."/>
            <person name="Kristiansen K."/>
            <person name="Kudrna D."/>
            <person name="Kulathinal R.J."/>
            <person name="Kumar S."/>
            <person name="Kwok R."/>
            <person name="Lander E."/>
            <person name="Langley C.H."/>
            <person name="Lapoint R."/>
            <person name="Lazzaro B.P."/>
            <person name="Lee S.J."/>
            <person name="Levesque L."/>
            <person name="Li R."/>
            <person name="Lin C.F."/>
            <person name="Lin M.F."/>
            <person name="Lindblad-Toh K."/>
            <person name="Llopart A."/>
            <person name="Long M."/>
            <person name="Low L."/>
            <person name="Lozovsky E."/>
            <person name="Lu J."/>
            <person name="Luo M."/>
            <person name="Machado C.A."/>
            <person name="Makalowski W."/>
            <person name="Marzo M."/>
            <person name="Matsuda M."/>
            <person name="Matzkin L."/>
            <person name="McAllister B."/>
            <person name="McBride C.S."/>
            <person name="McKernan B."/>
            <person name="McKernan K."/>
            <person name="Mendez-Lago M."/>
            <person name="Minx P."/>
            <person name="Mollenhauer M.U."/>
            <person name="Montooth K."/>
            <person name="Mount S.M."/>
            <person name="Mu X."/>
            <person name="Myers E."/>
            <person name="Negre B."/>
            <person name="Newfeld S."/>
            <person name="Nielsen R."/>
            <person name="Noor M.A."/>
            <person name="O'Grady P."/>
            <person name="Pachter L."/>
            <person name="Papaceit M."/>
            <person name="Parisi M.J."/>
            <person name="Parisi M."/>
            <person name="Parts L."/>
            <person name="Pedersen J.S."/>
            <person name="Pesole G."/>
            <person name="Phillippy A.M."/>
            <person name="Ponting C.P."/>
            <person name="Pop M."/>
            <person name="Porcelli D."/>
            <person name="Powell J.R."/>
            <person name="Prohaska S."/>
            <person name="Pruitt K."/>
            <person name="Puig M."/>
            <person name="Quesneville H."/>
            <person name="Ram K.R."/>
            <person name="Rand D."/>
            <person name="Rasmussen M.D."/>
            <person name="Reed L.K."/>
            <person name="Reenan R."/>
            <person name="Reily A."/>
            <person name="Remington K.A."/>
            <person name="Rieger T.T."/>
            <person name="Ritchie M.G."/>
            <person name="Robin C."/>
            <person name="Rogers Y.H."/>
            <person name="Rohde C."/>
            <person name="Rozas J."/>
            <person name="Rubenfield M.J."/>
            <person name="Ruiz A."/>
            <person name="Russo S."/>
            <person name="Salzberg S.L."/>
            <person name="Sanchez-Gracia A."/>
            <person name="Saranga D.J."/>
            <person name="Sato H."/>
            <person name="Schaeffer S.W."/>
            <person name="Schatz M.C."/>
            <person name="Schlenke T."/>
            <person name="Schwartz R."/>
            <person name="Segarra C."/>
            <person name="Singh R.S."/>
            <person name="Sirot L."/>
            <person name="Sirota M."/>
            <person name="Sisneros N.B."/>
            <person name="Smith C.D."/>
            <person name="Smith T.F."/>
            <person name="Spieth J."/>
            <person name="Stage D.E."/>
            <person name="Stark A."/>
            <person name="Stephan W."/>
            <person name="Strausberg R.L."/>
            <person name="Strempel S."/>
            <person name="Sturgill D."/>
            <person name="Sutton G."/>
            <person name="Sutton G.G."/>
            <person name="Tao W."/>
            <person name="Teichmann S."/>
            <person name="Tobari Y.N."/>
            <person name="Tomimura Y."/>
            <person name="Tsolas J.M."/>
            <person name="Valente V.L."/>
            <person name="Venter E."/>
            <person name="Venter J.C."/>
            <person name="Vicario S."/>
            <person name="Vieira F.G."/>
            <person name="Vilella A.J."/>
            <person name="Villasante A."/>
            <person name="Walenz B."/>
            <person name="Wang J."/>
            <person name="Wasserman M."/>
            <person name="Watts T."/>
            <person name="Wilson D."/>
            <person name="Wilson R.K."/>
            <person name="Wing R.A."/>
            <person name="Wolfner M.F."/>
            <person name="Wong A."/>
            <person name="Wong G.K."/>
            <person name="Wu C.I."/>
            <person name="Wu G."/>
            <person name="Yamamoto D."/>
            <person name="Yang H.P."/>
            <person name="Yang S.P."/>
            <person name="Yorke J.A."/>
            <person name="Yoshida K."/>
            <person name="Zdobnov E."/>
            <person name="Zhang P."/>
            <person name="Zhang Y."/>
            <person name="Zimin A.V."/>
            <person name="Baldwin J."/>
            <person name="Abdouelleil A."/>
            <person name="Abdulkadir J."/>
            <person name="Abebe A."/>
            <person name="Abera B."/>
            <person name="Abreu J."/>
            <person name="Acer S.C."/>
            <person name="Aftuck L."/>
            <person name="Alexander A."/>
            <person name="An P."/>
            <person name="Anderson E."/>
            <person name="Anderson S."/>
            <person name="Arachi H."/>
            <person name="Azer M."/>
            <person name="Bachantsang P."/>
            <person name="Barry A."/>
            <person name="Bayul T."/>
            <person name="Berlin A."/>
            <person name="Bessette D."/>
            <person name="Bloom T."/>
            <person name="Blye J."/>
            <person name="Boguslavskiy L."/>
            <person name="Bonnet C."/>
            <person name="Boukhgalter B."/>
            <person name="Bourzgui I."/>
            <person name="Brown A."/>
            <person name="Cahill P."/>
            <person name="Channer S."/>
            <person name="Cheshatsang Y."/>
            <person name="Chuda L."/>
            <person name="Citroen M."/>
            <person name="Collymore A."/>
            <person name="Cooke P."/>
            <person name="Costello M."/>
            <person name="D'Aco K."/>
            <person name="Daza R."/>
            <person name="De Haan G."/>
            <person name="DeGray S."/>
            <person name="DeMaso C."/>
            <person name="Dhargay N."/>
            <person name="Dooley K."/>
            <person name="Dooley E."/>
            <person name="Doricent M."/>
            <person name="Dorje P."/>
            <person name="Dorjee K."/>
            <person name="Dupes A."/>
            <person name="Elong R."/>
            <person name="Falk J."/>
            <person name="Farina A."/>
            <person name="Faro S."/>
            <person name="Ferguson D."/>
            <person name="Fisher S."/>
            <person name="Foley C.D."/>
            <person name="Franke A."/>
            <person name="Friedrich D."/>
            <person name="Gadbois L."/>
            <person name="Gearin G."/>
            <person name="Gearin C.R."/>
            <person name="Giannoukos G."/>
            <person name="Goode T."/>
            <person name="Graham J."/>
            <person name="Grandbois E."/>
            <person name="Grewal S."/>
            <person name="Gyaltsen K."/>
            <person name="Hafez N."/>
            <person name="Hagos B."/>
            <person name="Hall J."/>
            <person name="Henson C."/>
            <person name="Hollinger A."/>
            <person name="Honan T."/>
            <person name="Huard M.D."/>
            <person name="Hughes L."/>
            <person name="Hurhula B."/>
            <person name="Husby M.E."/>
            <person name="Kamat A."/>
            <person name="Kanga B."/>
            <person name="Kashin S."/>
            <person name="Khazanovich D."/>
            <person name="Kisner P."/>
            <person name="Lance K."/>
            <person name="Lara M."/>
            <person name="Lee W."/>
            <person name="Lennon N."/>
            <person name="Letendre F."/>
            <person name="LeVine R."/>
            <person name="Lipovsky A."/>
            <person name="Liu X."/>
            <person name="Liu J."/>
            <person name="Liu S."/>
            <person name="Lokyitsang T."/>
            <person name="Lokyitsang Y."/>
            <person name="Lubonja R."/>
            <person name="Lui A."/>
            <person name="MacDonald P."/>
            <person name="Magnisalis V."/>
            <person name="Maru K."/>
            <person name="Matthews C."/>
            <person name="McCusker W."/>
            <person name="McDonough S."/>
            <person name="Mehta T."/>
            <person name="Meldrim J."/>
            <person name="Meneus L."/>
            <person name="Mihai O."/>
            <person name="Mihalev A."/>
            <person name="Mihova T."/>
            <person name="Mittelman R."/>
            <person name="Mlenga V."/>
            <person name="Montmayeur A."/>
            <person name="Mulrain L."/>
            <person name="Navidi A."/>
            <person name="Naylor J."/>
            <person name="Negash T."/>
            <person name="Nguyen T."/>
            <person name="Nguyen N."/>
            <person name="Nicol R."/>
            <person name="Norbu C."/>
            <person name="Norbu N."/>
            <person name="Novod N."/>
            <person name="O'Neill B."/>
            <person name="Osman S."/>
            <person name="Markiewicz E."/>
            <person name="Oyono O.L."/>
            <person name="Patti C."/>
            <person name="Phunkhang P."/>
            <person name="Pierre F."/>
            <person name="Priest M."/>
            <person name="Raghuraman S."/>
            <person name="Rege F."/>
            <person name="Reyes R."/>
            <person name="Rise C."/>
            <person name="Rogov P."/>
            <person name="Ross K."/>
            <person name="Ryan E."/>
            <person name="Settipalli S."/>
            <person name="Shea T."/>
            <person name="Sherpa N."/>
            <person name="Shi L."/>
            <person name="Shih D."/>
            <person name="Sparrow T."/>
            <person name="Spaulding J."/>
            <person name="Stalker J."/>
            <person name="Stange-Thomann N."/>
            <person name="Stavropoulos S."/>
            <person name="Stone C."/>
            <person name="Strader C."/>
            <person name="Tesfaye S."/>
            <person name="Thomson T."/>
            <person name="Thoulutsang Y."/>
            <person name="Thoulutsang D."/>
            <person name="Topham K."/>
            <person name="Topping I."/>
            <person name="Tsamla T."/>
            <person name="Vassiliev H."/>
            <person name="Vo A."/>
            <person name="Wangchuk T."/>
            <person name="Wangdi T."/>
            <person name="Weiand M."/>
            <person name="Wilkinson J."/>
            <person name="Wilson A."/>
            <person name="Yadav S."/>
            <person name="Young G."/>
            <person name="Yu Q."/>
            <person name="Zembek L."/>
            <person name="Zhong D."/>
            <person name="Zimmer A."/>
            <person name="Zwirko Z."/>
            <person name="Jaffe D.B."/>
            <person name="Alvarez P."/>
            <person name="Brockman W."/>
            <person name="Butler J."/>
            <person name="Chin C."/>
            <person name="Gnerre S."/>
            <person name="Grabherr M."/>
            <person name="Kleber M."/>
            <person name="Mauceli E."/>
            <person name="MacCallum I."/>
        </authorList>
    </citation>
    <scope>NUCLEOTIDE SEQUENCE [LARGE SCALE GENOMIC DNA]</scope>
    <source>
        <strain evidence="8">Tucson 14030-0811.24</strain>
    </source>
</reference>
<dbReference type="PANTHER" id="PTHR19918:SF1">
    <property type="entry name" value="FIZZY-RELATED PROTEIN HOMOLOG"/>
    <property type="match status" value="1"/>
</dbReference>
<dbReference type="GO" id="GO:0005819">
    <property type="term" value="C:spindle"/>
    <property type="evidence" value="ECO:0007669"/>
    <property type="project" value="EnsemblMetazoa"/>
</dbReference>
<evidence type="ECO:0000313" key="7">
    <source>
        <dbReference type="EMBL" id="KRF98128.1"/>
    </source>
</evidence>
<evidence type="ECO:0000256" key="4">
    <source>
        <dbReference type="ARBA" id="ARBA00023306"/>
    </source>
</evidence>
<sequence length="459" mass="51462">MFQPEYEHRLLGLGETAPRREQLDLRYIPQRALNEWTRDYALKEGRMQQCCRQSRINHEMANNTAFACILRNEFIGMDITSLKDLNPDDLQMNKDNRLYNYGYAGRNAANVIAGGVSTVSPSTQKLLSLPLQPNRKVPKLPYKILDAPEMQDNYYLNLIDWSSQDLLGVGLGCSVYLWNAKTSKVTRLCDLNRQNNLITSVAWHDGGRQLAVGTQNGCVSVWDAERQKEVLKMSGHSKRIGALAWRGHSLTTGSGDGHILQRDTRLNPSDITRDLRGHRHEVCGLQWSPSGKYLASGGNDCRVVIWTPNHKEPLYRFTDHKAAVKALSWSPHKSGLLGSGGGSADGCLRFWNVPTGQLIECIDTGSSITNLAWSQNSQELVTTHGHGYPQIVAWSYPSMKQMVRLSGHGLRVVYLTVSSDNETIVTGSGDETLRFWNVFSKKPTPKSPESILSLHRMMR</sequence>
<dbReference type="GO" id="GO:0007455">
    <property type="term" value="P:eye-antennal disc morphogenesis"/>
    <property type="evidence" value="ECO:0007669"/>
    <property type="project" value="EnsemblMetazoa"/>
</dbReference>
<dbReference type="PROSITE" id="PS50294">
    <property type="entry name" value="WD_REPEATS_REGION"/>
    <property type="match status" value="3"/>
</dbReference>
<evidence type="ECO:0000259" key="6">
    <source>
        <dbReference type="Pfam" id="PF24807"/>
    </source>
</evidence>
<dbReference type="GO" id="GO:1990757">
    <property type="term" value="F:ubiquitin ligase activator activity"/>
    <property type="evidence" value="ECO:0007669"/>
    <property type="project" value="TreeGrafter"/>
</dbReference>
<dbReference type="GO" id="GO:0007088">
    <property type="term" value="P:regulation of mitotic nuclear division"/>
    <property type="evidence" value="ECO:0007669"/>
    <property type="project" value="EnsemblMetazoa"/>
</dbReference>
<dbReference type="SMART" id="SM00320">
    <property type="entry name" value="WD40"/>
    <property type="match status" value="6"/>
</dbReference>
<dbReference type="PANTHER" id="PTHR19918">
    <property type="entry name" value="CELL DIVISION CYCLE 20 CDC20 FIZZY -RELATED"/>
    <property type="match status" value="1"/>
</dbReference>
<dbReference type="GO" id="GO:0005814">
    <property type="term" value="C:centriole"/>
    <property type="evidence" value="ECO:0007669"/>
    <property type="project" value="EnsemblMetazoa"/>
</dbReference>
<dbReference type="EMBL" id="CH963850">
    <property type="protein sequence ID" value="KRF98128.1"/>
    <property type="molecule type" value="Genomic_DNA"/>
</dbReference>
<keyword evidence="3" id="KW-0677">Repeat</keyword>
<dbReference type="GO" id="GO:0005680">
    <property type="term" value="C:anaphase-promoting complex"/>
    <property type="evidence" value="ECO:0007669"/>
    <property type="project" value="EnsemblMetazoa"/>
</dbReference>
<dbReference type="GO" id="GO:0031145">
    <property type="term" value="P:anaphase-promoting complex-dependent catabolic process"/>
    <property type="evidence" value="ECO:0007669"/>
    <property type="project" value="EnsemblMetazoa"/>
</dbReference>
<keyword evidence="4" id="KW-0131">Cell cycle</keyword>
<dbReference type="SUPFAM" id="SSF50978">
    <property type="entry name" value="WD40 repeat-like"/>
    <property type="match status" value="1"/>
</dbReference>
<dbReference type="GO" id="GO:1905786">
    <property type="term" value="P:positive regulation of anaphase-promoting complex-dependent catabolic process"/>
    <property type="evidence" value="ECO:0007669"/>
    <property type="project" value="TreeGrafter"/>
</dbReference>
<feature type="repeat" description="WD" evidence="5">
    <location>
        <begin position="405"/>
        <end position="446"/>
    </location>
</feature>
<dbReference type="PROSITE" id="PS50082">
    <property type="entry name" value="WD_REPEATS_2"/>
    <property type="match status" value="3"/>
</dbReference>
<dbReference type="GO" id="GO:0010001">
    <property type="term" value="P:glial cell differentiation"/>
    <property type="evidence" value="ECO:0007669"/>
    <property type="project" value="EnsemblMetazoa"/>
</dbReference>
<proteinExistence type="inferred from homology"/>
<evidence type="ECO:0000256" key="1">
    <source>
        <dbReference type="ARBA" id="ARBA00006445"/>
    </source>
</evidence>
<gene>
    <name evidence="7" type="primary">Dwil\GK27017</name>
    <name evidence="7" type="ORF">Dwil_GK27017</name>
</gene>
<dbReference type="Proteomes" id="UP000007798">
    <property type="component" value="Unassembled WGS sequence"/>
</dbReference>
<evidence type="ECO:0000313" key="8">
    <source>
        <dbReference type="Proteomes" id="UP000007798"/>
    </source>
</evidence>
<dbReference type="PROSITE" id="PS00678">
    <property type="entry name" value="WD_REPEATS_1"/>
    <property type="match status" value="2"/>
</dbReference>
<dbReference type="GO" id="GO:0005813">
    <property type="term" value="C:centrosome"/>
    <property type="evidence" value="ECO:0007669"/>
    <property type="project" value="EnsemblMetazoa"/>
</dbReference>
<dbReference type="SMR" id="A0A0Q9WPS3"/>
<dbReference type="InterPro" id="IPR033010">
    <property type="entry name" value="Cdc20/Fizzy"/>
</dbReference>
<dbReference type="FunCoup" id="A0A0Q9WPS3">
    <property type="interactions" value="94"/>
</dbReference>
<dbReference type="Pfam" id="PF24807">
    <property type="entry name" value="WD40_CDC20-Fz"/>
    <property type="match status" value="1"/>
</dbReference>
<evidence type="ECO:0000256" key="3">
    <source>
        <dbReference type="ARBA" id="ARBA00022737"/>
    </source>
</evidence>
<dbReference type="InterPro" id="IPR015943">
    <property type="entry name" value="WD40/YVTN_repeat-like_dom_sf"/>
</dbReference>